<sequence>MDLHEYDKRMPKIMSILNSDSIMKTLEKYQRYSYGSLQSTRPTSDSTQSSYQDYLRLKATVEHLQRSQRNLLGEDLSEMNTKDLDQLENQLEVALRNIRSTKEKVLNETTNALRRKLEEISGNAQVAHRLAWEAGGPNIHYTCFPSQSDGPFQPLGVNPNLQIGYNPVGPDDVNVGAAALNIQGFVTGWML</sequence>
<name>A0ACB9NH95_BAUVA</name>
<keyword evidence="2" id="KW-1185">Reference proteome</keyword>
<accession>A0ACB9NH95</accession>
<dbReference type="EMBL" id="CM039431">
    <property type="protein sequence ID" value="KAI4335878.1"/>
    <property type="molecule type" value="Genomic_DNA"/>
</dbReference>
<gene>
    <name evidence="1" type="ORF">L6164_014479</name>
</gene>
<evidence type="ECO:0000313" key="1">
    <source>
        <dbReference type="EMBL" id="KAI4335878.1"/>
    </source>
</evidence>
<evidence type="ECO:0000313" key="2">
    <source>
        <dbReference type="Proteomes" id="UP000828941"/>
    </source>
</evidence>
<reference evidence="1 2" key="1">
    <citation type="journal article" date="2022" name="DNA Res.">
        <title>Chromosomal-level genome assembly of the orchid tree Bauhinia variegata (Leguminosae; Cercidoideae) supports the allotetraploid origin hypothesis of Bauhinia.</title>
        <authorList>
            <person name="Zhong Y."/>
            <person name="Chen Y."/>
            <person name="Zheng D."/>
            <person name="Pang J."/>
            <person name="Liu Y."/>
            <person name="Luo S."/>
            <person name="Meng S."/>
            <person name="Qian L."/>
            <person name="Wei D."/>
            <person name="Dai S."/>
            <person name="Zhou R."/>
        </authorList>
    </citation>
    <scope>NUCLEOTIDE SEQUENCE [LARGE SCALE GENOMIC DNA]</scope>
    <source>
        <strain evidence="1">BV-YZ2020</strain>
    </source>
</reference>
<proteinExistence type="predicted"/>
<dbReference type="Proteomes" id="UP000828941">
    <property type="component" value="Chromosome 6"/>
</dbReference>
<protein>
    <submittedName>
        <fullName evidence="1">Uncharacterized protein</fullName>
    </submittedName>
</protein>
<organism evidence="1 2">
    <name type="scientific">Bauhinia variegata</name>
    <name type="common">Purple orchid tree</name>
    <name type="synonym">Phanera variegata</name>
    <dbReference type="NCBI Taxonomy" id="167791"/>
    <lineage>
        <taxon>Eukaryota</taxon>
        <taxon>Viridiplantae</taxon>
        <taxon>Streptophyta</taxon>
        <taxon>Embryophyta</taxon>
        <taxon>Tracheophyta</taxon>
        <taxon>Spermatophyta</taxon>
        <taxon>Magnoliopsida</taxon>
        <taxon>eudicotyledons</taxon>
        <taxon>Gunneridae</taxon>
        <taxon>Pentapetalae</taxon>
        <taxon>rosids</taxon>
        <taxon>fabids</taxon>
        <taxon>Fabales</taxon>
        <taxon>Fabaceae</taxon>
        <taxon>Cercidoideae</taxon>
        <taxon>Cercideae</taxon>
        <taxon>Bauhiniinae</taxon>
        <taxon>Bauhinia</taxon>
    </lineage>
</organism>
<comment type="caution">
    <text evidence="1">The sequence shown here is derived from an EMBL/GenBank/DDBJ whole genome shotgun (WGS) entry which is preliminary data.</text>
</comment>